<sequence>MLDTKRNKYPVNSQQSTVISHQLPIMKPTIESIVDLFTKKGSQLYGAEAVSQLEHALQCASLAEISGQNHELITACLLHDLGHLIHNLGDNPASKGIDDQHEHRAIPLLRQMFGPAVTQPIRLHVVAKRYLCSVVPQYWESLSAASKRSLELQGGIFSPEQAEKFIQQPYAQDAVQLRIYDDKAKITNLPTPDLNHFTQLMTASLNKLSRI</sequence>
<dbReference type="CDD" id="cd00077">
    <property type="entry name" value="HDc"/>
    <property type="match status" value="1"/>
</dbReference>
<dbReference type="GO" id="GO:0016787">
    <property type="term" value="F:hydrolase activity"/>
    <property type="evidence" value="ECO:0007669"/>
    <property type="project" value="UniProtKB-KW"/>
</dbReference>
<reference evidence="2 3" key="1">
    <citation type="submission" date="2019-10" db="EMBL/GenBank/DDBJ databases">
        <title>Genomic and transcriptomic insights into the perfect genentic adaptation of a filamentous nitrogen-fixing cyanobacterium to rice fields.</title>
        <authorList>
            <person name="Chen Z."/>
        </authorList>
    </citation>
    <scope>NUCLEOTIDE SEQUENCE [LARGE SCALE GENOMIC DNA]</scope>
    <source>
        <strain evidence="2">CCNUC1</strain>
    </source>
</reference>
<dbReference type="Gene3D" id="1.10.3210.10">
    <property type="entry name" value="Hypothetical protein af1432"/>
    <property type="match status" value="1"/>
</dbReference>
<keyword evidence="2" id="KW-0378">Hydrolase</keyword>
<dbReference type="RefSeq" id="WP_225892754.1">
    <property type="nucleotide sequence ID" value="NZ_CP045227.1"/>
</dbReference>
<dbReference type="KEGG" id="nsh:GXM_07722"/>
<dbReference type="InterPro" id="IPR052567">
    <property type="entry name" value="OP_Dioxygenase"/>
</dbReference>
<evidence type="ECO:0000313" key="3">
    <source>
        <dbReference type="Proteomes" id="UP000326678"/>
    </source>
</evidence>
<name>A0A5P8WBV9_9NOSO</name>
<dbReference type="SUPFAM" id="SSF109604">
    <property type="entry name" value="HD-domain/PDEase-like"/>
    <property type="match status" value="1"/>
</dbReference>
<gene>
    <name evidence="2" type="ORF">GXM_07722</name>
</gene>
<organism evidence="2 3">
    <name type="scientific">Nostoc sphaeroides CCNUC1</name>
    <dbReference type="NCBI Taxonomy" id="2653204"/>
    <lineage>
        <taxon>Bacteria</taxon>
        <taxon>Bacillati</taxon>
        <taxon>Cyanobacteriota</taxon>
        <taxon>Cyanophyceae</taxon>
        <taxon>Nostocales</taxon>
        <taxon>Nostocaceae</taxon>
        <taxon>Nostoc</taxon>
    </lineage>
</organism>
<dbReference type="PANTHER" id="PTHR40202:SF1">
    <property type="entry name" value="HD DOMAIN-CONTAINING PROTEIN"/>
    <property type="match status" value="1"/>
</dbReference>
<keyword evidence="3" id="KW-1185">Reference proteome</keyword>
<dbReference type="InterPro" id="IPR003607">
    <property type="entry name" value="HD/PDEase_dom"/>
</dbReference>
<dbReference type="EMBL" id="CP045227">
    <property type="protein sequence ID" value="QFS50228.1"/>
    <property type="molecule type" value="Genomic_DNA"/>
</dbReference>
<dbReference type="PANTHER" id="PTHR40202">
    <property type="match status" value="1"/>
</dbReference>
<evidence type="ECO:0000313" key="2">
    <source>
        <dbReference type="EMBL" id="QFS50228.1"/>
    </source>
</evidence>
<dbReference type="AlphaFoldDB" id="A0A5P8WBV9"/>
<dbReference type="Proteomes" id="UP000326678">
    <property type="component" value="Chromosome Gxm2"/>
</dbReference>
<proteinExistence type="predicted"/>
<feature type="domain" description="HD" evidence="1">
    <location>
        <begin position="53"/>
        <end position="116"/>
    </location>
</feature>
<evidence type="ECO:0000259" key="1">
    <source>
        <dbReference type="Pfam" id="PF01966"/>
    </source>
</evidence>
<protein>
    <submittedName>
        <fullName evidence="2">Phosphohydrolase</fullName>
    </submittedName>
</protein>
<dbReference type="Pfam" id="PF01966">
    <property type="entry name" value="HD"/>
    <property type="match status" value="1"/>
</dbReference>
<accession>A0A5P8WBV9</accession>
<dbReference type="InterPro" id="IPR017670">
    <property type="entry name" value="Phosphonate_degrad-assoc"/>
</dbReference>
<dbReference type="InterPro" id="IPR006674">
    <property type="entry name" value="HD_domain"/>
</dbReference>
<dbReference type="NCBIfam" id="TIGR03276">
    <property type="entry name" value="Phn-HD"/>
    <property type="match status" value="1"/>
</dbReference>